<keyword evidence="2" id="KW-1185">Reference proteome</keyword>
<gene>
    <name evidence="1" type="ORF">GCM10009804_29090</name>
</gene>
<sequence length="347" mass="37456">MQEFESAVQEAFAQLDVEVVAPADSSGAARGDLIVDPEGGALVLSVKRVAFVNDQLAERLAVEGKRYNNTIADRGTTAVLFVVADQVTRTARATLARAGVGYFDLRGRLSLRAPGLVVEADVEPQERAVGRRDPLAGKAGLEVASALLLNPQQKPSVRSLSRELRRSVSTVSVILAALRESRYIEGNTVSATRLFWALADRWHQETEYLLELPPLGQDSLVAPLRLELDQVGSEPGWALRGTAAAAVLGAPVAVRADQPLDFFVPDKSVVHRARRLLGVAPSGELARCTVAAAPVAAVCMARSEPADSYFEWPTTHPLFVALDLAQDAGRGQEILADWTPENWPRVW</sequence>
<dbReference type="Proteomes" id="UP001501705">
    <property type="component" value="Unassembled WGS sequence"/>
</dbReference>
<proteinExistence type="predicted"/>
<comment type="caution">
    <text evidence="1">The sequence shown here is derived from an EMBL/GenBank/DDBJ whole genome shotgun (WGS) entry which is preliminary data.</text>
</comment>
<evidence type="ECO:0000313" key="1">
    <source>
        <dbReference type="EMBL" id="GAA1570818.1"/>
    </source>
</evidence>
<reference evidence="2" key="1">
    <citation type="journal article" date="2019" name="Int. J. Syst. Evol. Microbiol.">
        <title>The Global Catalogue of Microorganisms (GCM) 10K type strain sequencing project: providing services to taxonomists for standard genome sequencing and annotation.</title>
        <authorList>
            <consortium name="The Broad Institute Genomics Platform"/>
            <consortium name="The Broad Institute Genome Sequencing Center for Infectious Disease"/>
            <person name="Wu L."/>
            <person name="Ma J."/>
        </authorList>
    </citation>
    <scope>NUCLEOTIDE SEQUENCE [LARGE SCALE GENOMIC DNA]</scope>
    <source>
        <strain evidence="2">JCM 15572</strain>
    </source>
</reference>
<dbReference type="EMBL" id="BAAAPH010000008">
    <property type="protein sequence ID" value="GAA1570818.1"/>
    <property type="molecule type" value="Genomic_DNA"/>
</dbReference>
<name>A0ABP4P4V0_9ACTN</name>
<accession>A0ABP4P4V0</accession>
<dbReference type="RefSeq" id="WP_344234010.1">
    <property type="nucleotide sequence ID" value="NZ_BAAAPH010000008.1"/>
</dbReference>
<organism evidence="1 2">
    <name type="scientific">Kribbella hippodromi</name>
    <dbReference type="NCBI Taxonomy" id="434347"/>
    <lineage>
        <taxon>Bacteria</taxon>
        <taxon>Bacillati</taxon>
        <taxon>Actinomycetota</taxon>
        <taxon>Actinomycetes</taxon>
        <taxon>Propionibacteriales</taxon>
        <taxon>Kribbellaceae</taxon>
        <taxon>Kribbella</taxon>
    </lineage>
</organism>
<evidence type="ECO:0008006" key="3">
    <source>
        <dbReference type="Google" id="ProtNLM"/>
    </source>
</evidence>
<evidence type="ECO:0000313" key="2">
    <source>
        <dbReference type="Proteomes" id="UP001501705"/>
    </source>
</evidence>
<protein>
    <recommendedName>
        <fullName evidence="3">Transcriptional regulator</fullName>
    </recommendedName>
</protein>